<dbReference type="PANTHER" id="PTHR43685:SF2">
    <property type="entry name" value="GLYCOSYLTRANSFERASE 2-LIKE DOMAIN-CONTAINING PROTEIN"/>
    <property type="match status" value="1"/>
</dbReference>
<keyword evidence="2" id="KW-0808">Transferase</keyword>
<dbReference type="Proteomes" id="UP000219452">
    <property type="component" value="Unassembled WGS sequence"/>
</dbReference>
<feature type="domain" description="Glycosyltransferase 2-like" evidence="1">
    <location>
        <begin position="25"/>
        <end position="156"/>
    </location>
</feature>
<dbReference type="InterPro" id="IPR050834">
    <property type="entry name" value="Glycosyltransf_2"/>
</dbReference>
<dbReference type="AlphaFoldDB" id="A0A286FIE4"/>
<evidence type="ECO:0000259" key="1">
    <source>
        <dbReference type="Pfam" id="PF00535"/>
    </source>
</evidence>
<evidence type="ECO:0000313" key="2">
    <source>
        <dbReference type="EMBL" id="SOD82992.1"/>
    </source>
</evidence>
<dbReference type="GO" id="GO:0016740">
    <property type="term" value="F:transferase activity"/>
    <property type="evidence" value="ECO:0007669"/>
    <property type="project" value="UniProtKB-KW"/>
</dbReference>
<protein>
    <submittedName>
        <fullName evidence="2">Glycosyltransferase involved in cell wall bisynthesis</fullName>
    </submittedName>
</protein>
<keyword evidence="3" id="KW-1185">Reference proteome</keyword>
<sequence>MNGQNSTGTPNYPPYKETIERPLWSVMIPAYNCASFLKETLYSVLAQDPGADQMQIEVVDDASTDADVEALVATIGKGRVSYFRQPQNVGSLRNFETCINRAKGHLVHLLHGDDRIRPGFYGKMGELFTAYPTIGAAACRYAYIDVWGNDRQCSDPERPDDGLLDNWLIRIAQQDRLQYVSMVVKRSVYEHLGAFYGVTYGEDWEMWVRIARYYSTAYTPEVLAEYRGRPESISDQKMATGHALRDLRSVIYVIQNYLPAEYKKSVLRHSKDVYVRFGMYGAFNAWKVSGNTNYILSTIREAFRLDSGLSFYRIFTKVFLKIIWYNCTPHKVENVNMATGPVFLSDTKRIE</sequence>
<dbReference type="EMBL" id="OCNH01000001">
    <property type="protein sequence ID" value="SOD82992.1"/>
    <property type="molecule type" value="Genomic_DNA"/>
</dbReference>
<gene>
    <name evidence="2" type="ORF">SAMN06269250_2326</name>
</gene>
<proteinExistence type="predicted"/>
<organism evidence="2 3">
    <name type="scientific">Spirosoma fluviale</name>
    <dbReference type="NCBI Taxonomy" id="1597977"/>
    <lineage>
        <taxon>Bacteria</taxon>
        <taxon>Pseudomonadati</taxon>
        <taxon>Bacteroidota</taxon>
        <taxon>Cytophagia</taxon>
        <taxon>Cytophagales</taxon>
        <taxon>Cytophagaceae</taxon>
        <taxon>Spirosoma</taxon>
    </lineage>
</organism>
<dbReference type="SUPFAM" id="SSF53448">
    <property type="entry name" value="Nucleotide-diphospho-sugar transferases"/>
    <property type="match status" value="1"/>
</dbReference>
<name>A0A286FIE4_9BACT</name>
<evidence type="ECO:0000313" key="3">
    <source>
        <dbReference type="Proteomes" id="UP000219452"/>
    </source>
</evidence>
<dbReference type="PANTHER" id="PTHR43685">
    <property type="entry name" value="GLYCOSYLTRANSFERASE"/>
    <property type="match status" value="1"/>
</dbReference>
<dbReference type="Gene3D" id="3.90.550.10">
    <property type="entry name" value="Spore Coat Polysaccharide Biosynthesis Protein SpsA, Chain A"/>
    <property type="match status" value="1"/>
</dbReference>
<dbReference type="InterPro" id="IPR029044">
    <property type="entry name" value="Nucleotide-diphossugar_trans"/>
</dbReference>
<accession>A0A286FIE4</accession>
<dbReference type="Pfam" id="PF00535">
    <property type="entry name" value="Glycos_transf_2"/>
    <property type="match status" value="1"/>
</dbReference>
<reference evidence="3" key="1">
    <citation type="submission" date="2017-09" db="EMBL/GenBank/DDBJ databases">
        <authorList>
            <person name="Varghese N."/>
            <person name="Submissions S."/>
        </authorList>
    </citation>
    <scope>NUCLEOTIDE SEQUENCE [LARGE SCALE GENOMIC DNA]</scope>
    <source>
        <strain evidence="3">DSM 29961</strain>
    </source>
</reference>
<dbReference type="InterPro" id="IPR001173">
    <property type="entry name" value="Glyco_trans_2-like"/>
</dbReference>